<gene>
    <name evidence="2" type="ORF">CDAR_384451</name>
</gene>
<keyword evidence="1" id="KW-0812">Transmembrane</keyword>
<keyword evidence="1" id="KW-0472">Membrane</keyword>
<name>A0AAV4RNK1_9ARAC</name>
<feature type="transmembrane region" description="Helical" evidence="1">
    <location>
        <begin position="18"/>
        <end position="37"/>
    </location>
</feature>
<dbReference type="AlphaFoldDB" id="A0AAV4RNK1"/>
<evidence type="ECO:0000256" key="1">
    <source>
        <dbReference type="SAM" id="Phobius"/>
    </source>
</evidence>
<evidence type="ECO:0000313" key="2">
    <source>
        <dbReference type="EMBL" id="GIY21558.1"/>
    </source>
</evidence>
<comment type="caution">
    <text evidence="2">The sequence shown here is derived from an EMBL/GenBank/DDBJ whole genome shotgun (WGS) entry which is preliminary data.</text>
</comment>
<dbReference type="EMBL" id="BPLQ01006318">
    <property type="protein sequence ID" value="GIY21558.1"/>
    <property type="molecule type" value="Genomic_DNA"/>
</dbReference>
<keyword evidence="3" id="KW-1185">Reference proteome</keyword>
<keyword evidence="1" id="KW-1133">Transmembrane helix</keyword>
<organism evidence="2 3">
    <name type="scientific">Caerostris darwini</name>
    <dbReference type="NCBI Taxonomy" id="1538125"/>
    <lineage>
        <taxon>Eukaryota</taxon>
        <taxon>Metazoa</taxon>
        <taxon>Ecdysozoa</taxon>
        <taxon>Arthropoda</taxon>
        <taxon>Chelicerata</taxon>
        <taxon>Arachnida</taxon>
        <taxon>Araneae</taxon>
        <taxon>Araneomorphae</taxon>
        <taxon>Entelegynae</taxon>
        <taxon>Araneoidea</taxon>
        <taxon>Araneidae</taxon>
        <taxon>Caerostris</taxon>
    </lineage>
</organism>
<sequence>MPSKCICDYNPFGVVKTWQHVFTVPNGACIVMFVYFLPSSTDQKVPYLHIQFIPSNMLPLEGDLTKPGWMECSTAFHPGPSSLVSLCMYCNVCLLSTRFN</sequence>
<evidence type="ECO:0000313" key="3">
    <source>
        <dbReference type="Proteomes" id="UP001054837"/>
    </source>
</evidence>
<accession>A0AAV4RNK1</accession>
<reference evidence="2 3" key="1">
    <citation type="submission" date="2021-06" db="EMBL/GenBank/DDBJ databases">
        <title>Caerostris darwini draft genome.</title>
        <authorList>
            <person name="Kono N."/>
            <person name="Arakawa K."/>
        </authorList>
    </citation>
    <scope>NUCLEOTIDE SEQUENCE [LARGE SCALE GENOMIC DNA]</scope>
</reference>
<protein>
    <submittedName>
        <fullName evidence="2">Uncharacterized protein</fullName>
    </submittedName>
</protein>
<proteinExistence type="predicted"/>
<dbReference type="Proteomes" id="UP001054837">
    <property type="component" value="Unassembled WGS sequence"/>
</dbReference>